<evidence type="ECO:0000313" key="2">
    <source>
        <dbReference type="Proteomes" id="UP000094849"/>
    </source>
</evidence>
<proteinExistence type="predicted"/>
<keyword evidence="2" id="KW-1185">Reference proteome</keyword>
<sequence length="89" mass="10225">MGLPKDQSQKSPAEDIGKKSRFLQFLNHLKLVEWLLCVKHHTIIHLIANNAAWKISDGALESEYLIIKRANFFKSFTKNKCFVADNSTH</sequence>
<dbReference type="STRING" id="1818881.A3196_15270"/>
<organism evidence="1 2">
    <name type="scientific">Candidatus Thiodiazotropha endoloripes</name>
    <dbReference type="NCBI Taxonomy" id="1818881"/>
    <lineage>
        <taxon>Bacteria</taxon>
        <taxon>Pseudomonadati</taxon>
        <taxon>Pseudomonadota</taxon>
        <taxon>Gammaproteobacteria</taxon>
        <taxon>Chromatiales</taxon>
        <taxon>Sedimenticolaceae</taxon>
        <taxon>Candidatus Thiodiazotropha</taxon>
    </lineage>
</organism>
<protein>
    <submittedName>
        <fullName evidence="1">Uncharacterized protein</fullName>
    </submittedName>
</protein>
<name>A0A1E2UTD5_9GAMM</name>
<dbReference type="AlphaFoldDB" id="A0A1E2UTD5"/>
<reference evidence="1 2" key="1">
    <citation type="submission" date="2016-03" db="EMBL/GenBank/DDBJ databases">
        <title>Chemosynthetic sulphur-oxidizing symbionts of marine invertebrate animals are capable of nitrogen fixation.</title>
        <authorList>
            <person name="Petersen J.M."/>
            <person name="Kemper A."/>
            <person name="Gruber-Vodicka H."/>
            <person name="Cardini U."/>
            <person name="Geest Mvander."/>
            <person name="Kleiner M."/>
            <person name="Bulgheresi S."/>
            <person name="Fussmann M."/>
            <person name="Herbold C."/>
            <person name="Seah B.K.B."/>
            <person name="Antony C.Paul."/>
            <person name="Liu D."/>
            <person name="Belitz A."/>
            <person name="Weber M."/>
        </authorList>
    </citation>
    <scope>NUCLEOTIDE SEQUENCE [LARGE SCALE GENOMIC DNA]</scope>
    <source>
        <strain evidence="1">G_D</strain>
    </source>
</reference>
<comment type="caution">
    <text evidence="1">The sequence shown here is derived from an EMBL/GenBank/DDBJ whole genome shotgun (WGS) entry which is preliminary data.</text>
</comment>
<gene>
    <name evidence="1" type="ORF">A3196_15270</name>
</gene>
<accession>A0A1E2UTD5</accession>
<dbReference type="Proteomes" id="UP000094849">
    <property type="component" value="Unassembled WGS sequence"/>
</dbReference>
<dbReference type="EMBL" id="LVJZ01000003">
    <property type="protein sequence ID" value="ODB97998.1"/>
    <property type="molecule type" value="Genomic_DNA"/>
</dbReference>
<evidence type="ECO:0000313" key="1">
    <source>
        <dbReference type="EMBL" id="ODB97998.1"/>
    </source>
</evidence>